<sequence>MEKKFCLACSALIRGRSDKRFCDDGCRNAHNNKINSVPNNFVRQINTTLRKNRRILETLLGEEKMLKISRENLLKTGLDLDYFTNQLCNAKGQVYCFVYEFGYLAIADDLYLLVKQKLPVSPRIDVAKPTNRMPDLDHIIR</sequence>
<comment type="caution">
    <text evidence="1">The sequence shown here is derived from an EMBL/GenBank/DDBJ whole genome shotgun (WGS) entry which is preliminary data.</text>
</comment>
<organism evidence="1 2">
    <name type="scientific">Sphingobacterium paludis</name>
    <dbReference type="NCBI Taxonomy" id="1476465"/>
    <lineage>
        <taxon>Bacteria</taxon>
        <taxon>Pseudomonadati</taxon>
        <taxon>Bacteroidota</taxon>
        <taxon>Sphingobacteriia</taxon>
        <taxon>Sphingobacteriales</taxon>
        <taxon>Sphingobacteriaceae</taxon>
        <taxon>Sphingobacterium</taxon>
    </lineage>
</organism>
<dbReference type="AlphaFoldDB" id="A0A4R7D8K3"/>
<evidence type="ECO:0000313" key="1">
    <source>
        <dbReference type="EMBL" id="TDS17340.1"/>
    </source>
</evidence>
<reference evidence="1 2" key="1">
    <citation type="submission" date="2019-03" db="EMBL/GenBank/DDBJ databases">
        <title>Genomic Encyclopedia of Type Strains, Phase III (KMG-III): the genomes of soil and plant-associated and newly described type strains.</title>
        <authorList>
            <person name="Whitman W."/>
        </authorList>
    </citation>
    <scope>NUCLEOTIDE SEQUENCE [LARGE SCALE GENOMIC DNA]</scope>
    <source>
        <strain evidence="1 2">CGMCC 1.12801</strain>
    </source>
</reference>
<dbReference type="EMBL" id="SNZV01000001">
    <property type="protein sequence ID" value="TDS17340.1"/>
    <property type="molecule type" value="Genomic_DNA"/>
</dbReference>
<protein>
    <recommendedName>
        <fullName evidence="3">DUF2116 family Zn-ribbon domain-containing protein</fullName>
    </recommendedName>
</protein>
<gene>
    <name evidence="1" type="ORF">B0I21_101205</name>
</gene>
<accession>A0A4R7D8K3</accession>
<evidence type="ECO:0000313" key="2">
    <source>
        <dbReference type="Proteomes" id="UP000294752"/>
    </source>
</evidence>
<keyword evidence="2" id="KW-1185">Reference proteome</keyword>
<dbReference type="Proteomes" id="UP000294752">
    <property type="component" value="Unassembled WGS sequence"/>
</dbReference>
<proteinExistence type="predicted"/>
<evidence type="ECO:0008006" key="3">
    <source>
        <dbReference type="Google" id="ProtNLM"/>
    </source>
</evidence>
<dbReference type="RefSeq" id="WP_208292233.1">
    <property type="nucleotide sequence ID" value="NZ_SNZV01000001.1"/>
</dbReference>
<name>A0A4R7D8K3_9SPHI</name>